<evidence type="ECO:0008006" key="3">
    <source>
        <dbReference type="Google" id="ProtNLM"/>
    </source>
</evidence>
<dbReference type="InterPro" id="IPR016084">
    <property type="entry name" value="Haem_Oase-like_multi-hlx"/>
</dbReference>
<organism evidence="1 2">
    <name type="scientific">Sphingobacterium thermophilum</name>
    <dbReference type="NCBI Taxonomy" id="768534"/>
    <lineage>
        <taxon>Bacteria</taxon>
        <taxon>Pseudomonadati</taxon>
        <taxon>Bacteroidota</taxon>
        <taxon>Sphingobacteriia</taxon>
        <taxon>Sphingobacteriales</taxon>
        <taxon>Sphingobacteriaceae</taxon>
        <taxon>Sphingobacterium</taxon>
    </lineage>
</organism>
<comment type="caution">
    <text evidence="1">The sequence shown here is derived from an EMBL/GenBank/DDBJ whole genome shotgun (WGS) entry which is preliminary data.</text>
</comment>
<accession>A0ABP8QU25</accession>
<evidence type="ECO:0000313" key="1">
    <source>
        <dbReference type="EMBL" id="GAA4509812.1"/>
    </source>
</evidence>
<dbReference type="EMBL" id="BAABGR010000002">
    <property type="protein sequence ID" value="GAA4509812.1"/>
    <property type="molecule type" value="Genomic_DNA"/>
</dbReference>
<gene>
    <name evidence="1" type="ORF">GCM10023173_00380</name>
</gene>
<evidence type="ECO:0000313" key="2">
    <source>
        <dbReference type="Proteomes" id="UP001500394"/>
    </source>
</evidence>
<dbReference type="RefSeq" id="WP_345062993.1">
    <property type="nucleotide sequence ID" value="NZ_BAABGR010000002.1"/>
</dbReference>
<name>A0ABP8QU25_9SPHI</name>
<keyword evidence="2" id="KW-1185">Reference proteome</keyword>
<sequence>MNNQILKQQTQGFHDKIEQIMHADLLFKNRFTREHYKQLITHSYRYITAVLPKVKDDWKDLSKLLLQKQQALLVDLKHLHVEEVSSSLAINATSSYYKLGMIYIVLGAMLGNKMILNKLKQYPEFEGYPFAYLSEHQEQLSSLWKDFQTLINSLDSGQLQEVIRGAKDGYLLFGQQ</sequence>
<reference evidence="2" key="1">
    <citation type="journal article" date="2019" name="Int. J. Syst. Evol. Microbiol.">
        <title>The Global Catalogue of Microorganisms (GCM) 10K type strain sequencing project: providing services to taxonomists for standard genome sequencing and annotation.</title>
        <authorList>
            <consortium name="The Broad Institute Genomics Platform"/>
            <consortium name="The Broad Institute Genome Sequencing Center for Infectious Disease"/>
            <person name="Wu L."/>
            <person name="Ma J."/>
        </authorList>
    </citation>
    <scope>NUCLEOTIDE SEQUENCE [LARGE SCALE GENOMIC DNA]</scope>
    <source>
        <strain evidence="2">JCM 17858</strain>
    </source>
</reference>
<dbReference type="Gene3D" id="1.20.910.10">
    <property type="entry name" value="Heme oxygenase-like"/>
    <property type="match status" value="1"/>
</dbReference>
<proteinExistence type="predicted"/>
<dbReference type="SUPFAM" id="SSF48613">
    <property type="entry name" value="Heme oxygenase-like"/>
    <property type="match status" value="1"/>
</dbReference>
<dbReference type="Proteomes" id="UP001500394">
    <property type="component" value="Unassembled WGS sequence"/>
</dbReference>
<protein>
    <recommendedName>
        <fullName evidence="3">Heme oxygenase</fullName>
    </recommendedName>
</protein>
<dbReference type="CDD" id="cd19166">
    <property type="entry name" value="HemeO-bac"/>
    <property type="match status" value="1"/>
</dbReference>